<evidence type="ECO:0000313" key="2">
    <source>
        <dbReference type="Proteomes" id="UP000676336"/>
    </source>
</evidence>
<dbReference type="Proteomes" id="UP000676336">
    <property type="component" value="Unassembled WGS sequence"/>
</dbReference>
<reference evidence="1" key="1">
    <citation type="submission" date="2021-02" db="EMBL/GenBank/DDBJ databases">
        <authorList>
            <person name="Nowell W R."/>
        </authorList>
    </citation>
    <scope>NUCLEOTIDE SEQUENCE</scope>
</reference>
<dbReference type="SUPFAM" id="SSF101898">
    <property type="entry name" value="NHL repeat"/>
    <property type="match status" value="1"/>
</dbReference>
<accession>A0A8S2V7I8</accession>
<dbReference type="Gene3D" id="2.120.10.30">
    <property type="entry name" value="TolB, C-terminal domain"/>
    <property type="match status" value="1"/>
</dbReference>
<protein>
    <recommendedName>
        <fullName evidence="3">NHL repeat containing protein</fullName>
    </recommendedName>
</protein>
<evidence type="ECO:0000313" key="1">
    <source>
        <dbReference type="EMBL" id="CAF4381680.1"/>
    </source>
</evidence>
<comment type="caution">
    <text evidence="1">The sequence shown here is derived from an EMBL/GenBank/DDBJ whole genome shotgun (WGS) entry which is preliminary data.</text>
</comment>
<organism evidence="1 2">
    <name type="scientific">Rotaria magnacalcarata</name>
    <dbReference type="NCBI Taxonomy" id="392030"/>
    <lineage>
        <taxon>Eukaryota</taxon>
        <taxon>Metazoa</taxon>
        <taxon>Spiralia</taxon>
        <taxon>Gnathifera</taxon>
        <taxon>Rotifera</taxon>
        <taxon>Eurotatoria</taxon>
        <taxon>Bdelloidea</taxon>
        <taxon>Philodinida</taxon>
        <taxon>Philodinidae</taxon>
        <taxon>Rotaria</taxon>
    </lineage>
</organism>
<dbReference type="EMBL" id="CAJOBI010053150">
    <property type="protein sequence ID" value="CAF4381680.1"/>
    <property type="molecule type" value="Genomic_DNA"/>
</dbReference>
<proteinExistence type="predicted"/>
<feature type="non-terminal residue" evidence="1">
    <location>
        <position position="1"/>
    </location>
</feature>
<dbReference type="InterPro" id="IPR011042">
    <property type="entry name" value="6-blade_b-propeller_TolB-like"/>
</dbReference>
<dbReference type="AlphaFoldDB" id="A0A8S2V7I8"/>
<name>A0A8S2V7I8_9BILA</name>
<gene>
    <name evidence="1" type="ORF">SMN809_LOCUS29601</name>
</gene>
<feature type="non-terminal residue" evidence="1">
    <location>
        <position position="94"/>
    </location>
</feature>
<evidence type="ECO:0008006" key="3">
    <source>
        <dbReference type="Google" id="ProtNLM"/>
    </source>
</evidence>
<sequence length="94" mass="10386">SYYLGVSFGLTVAGSTSDPGPWSYQFNNPTAITLDMYGFIYVVDYSNTRIQRWYPGASYGTTVVSGGMNLPIGLRFDRLGNLVIADTSYHRIIS</sequence>